<evidence type="ECO:0000313" key="1">
    <source>
        <dbReference type="EMBL" id="GAA0856075.1"/>
    </source>
</evidence>
<proteinExistence type="predicted"/>
<accession>A0ABP3WT55</accession>
<keyword evidence="2" id="KW-1185">Reference proteome</keyword>
<comment type="caution">
    <text evidence="1">The sequence shown here is derived from an EMBL/GenBank/DDBJ whole genome shotgun (WGS) entry which is preliminary data.</text>
</comment>
<protein>
    <submittedName>
        <fullName evidence="1">Uncharacterized protein</fullName>
    </submittedName>
</protein>
<evidence type="ECO:0000313" key="2">
    <source>
        <dbReference type="Proteomes" id="UP001500359"/>
    </source>
</evidence>
<name>A0ABP3WT55_9ALTE</name>
<sequence length="131" mass="14193">MPDFSVTLDVQKSASVVGSKYINVQATNGQEYSFRYTGGSDGDGGITEIIGSGPSNITVTVSGFPRYEVSDIQFDNNDHNDLSHRVSADKSSVVITDTDVDPLNGYYKVLIKDTSAPQALLWCDPPIKNRT</sequence>
<dbReference type="RefSeq" id="WP_343858634.1">
    <property type="nucleotide sequence ID" value="NZ_BAAAFD010000003.1"/>
</dbReference>
<organism evidence="1 2">
    <name type="scientific">Aliiglaciecola litoralis</name>
    <dbReference type="NCBI Taxonomy" id="582857"/>
    <lineage>
        <taxon>Bacteria</taxon>
        <taxon>Pseudomonadati</taxon>
        <taxon>Pseudomonadota</taxon>
        <taxon>Gammaproteobacteria</taxon>
        <taxon>Alteromonadales</taxon>
        <taxon>Alteromonadaceae</taxon>
        <taxon>Aliiglaciecola</taxon>
    </lineage>
</organism>
<dbReference type="Proteomes" id="UP001500359">
    <property type="component" value="Unassembled WGS sequence"/>
</dbReference>
<reference evidence="2" key="1">
    <citation type="journal article" date="2019" name="Int. J. Syst. Evol. Microbiol.">
        <title>The Global Catalogue of Microorganisms (GCM) 10K type strain sequencing project: providing services to taxonomists for standard genome sequencing and annotation.</title>
        <authorList>
            <consortium name="The Broad Institute Genomics Platform"/>
            <consortium name="The Broad Institute Genome Sequencing Center for Infectious Disease"/>
            <person name="Wu L."/>
            <person name="Ma J."/>
        </authorList>
    </citation>
    <scope>NUCLEOTIDE SEQUENCE [LARGE SCALE GENOMIC DNA]</scope>
    <source>
        <strain evidence="2">JCM 15896</strain>
    </source>
</reference>
<dbReference type="EMBL" id="BAAAFD010000003">
    <property type="protein sequence ID" value="GAA0856075.1"/>
    <property type="molecule type" value="Genomic_DNA"/>
</dbReference>
<gene>
    <name evidence="1" type="ORF">GCM10009114_16730</name>
</gene>